<dbReference type="Proteomes" id="UP000095283">
    <property type="component" value="Unplaced"/>
</dbReference>
<dbReference type="InterPro" id="IPR036397">
    <property type="entry name" value="RNaseH_sf"/>
</dbReference>
<protein>
    <submittedName>
        <fullName evidence="2">WWE domain-containing protein</fullName>
    </submittedName>
</protein>
<name>A0A1I7WEG3_HETBA</name>
<dbReference type="GO" id="GO:0003676">
    <property type="term" value="F:nucleic acid binding"/>
    <property type="evidence" value="ECO:0007669"/>
    <property type="project" value="InterPro"/>
</dbReference>
<evidence type="ECO:0000313" key="1">
    <source>
        <dbReference type="Proteomes" id="UP000095283"/>
    </source>
</evidence>
<sequence length="74" mass="8355">MSSPETKNFLWKIVTGDEQWIMYDNPKHTHSLVDPEHSRQKSPSVHLMEHEGCTVTAGHTSKPIIVLSICDVAK</sequence>
<reference evidence="2" key="1">
    <citation type="submission" date="2016-11" db="UniProtKB">
        <authorList>
            <consortium name="WormBaseParasite"/>
        </authorList>
    </citation>
    <scope>IDENTIFICATION</scope>
</reference>
<accession>A0A1I7WEG3</accession>
<proteinExistence type="predicted"/>
<dbReference type="AlphaFoldDB" id="A0A1I7WEG3"/>
<evidence type="ECO:0000313" key="2">
    <source>
        <dbReference type="WBParaSite" id="Hba_03307"/>
    </source>
</evidence>
<dbReference type="Gene3D" id="3.30.420.10">
    <property type="entry name" value="Ribonuclease H-like superfamily/Ribonuclease H"/>
    <property type="match status" value="1"/>
</dbReference>
<keyword evidence="1" id="KW-1185">Reference proteome</keyword>
<dbReference type="WBParaSite" id="Hba_03307">
    <property type="protein sequence ID" value="Hba_03307"/>
    <property type="gene ID" value="Hba_03307"/>
</dbReference>
<organism evidence="1 2">
    <name type="scientific">Heterorhabditis bacteriophora</name>
    <name type="common">Entomopathogenic nematode worm</name>
    <dbReference type="NCBI Taxonomy" id="37862"/>
    <lineage>
        <taxon>Eukaryota</taxon>
        <taxon>Metazoa</taxon>
        <taxon>Ecdysozoa</taxon>
        <taxon>Nematoda</taxon>
        <taxon>Chromadorea</taxon>
        <taxon>Rhabditida</taxon>
        <taxon>Rhabditina</taxon>
        <taxon>Rhabditomorpha</taxon>
        <taxon>Strongyloidea</taxon>
        <taxon>Heterorhabditidae</taxon>
        <taxon>Heterorhabditis</taxon>
    </lineage>
</organism>